<dbReference type="InterPro" id="IPR011333">
    <property type="entry name" value="SKP1/BTB/POZ_sf"/>
</dbReference>
<evidence type="ECO:0000256" key="2">
    <source>
        <dbReference type="SAM" id="Phobius"/>
    </source>
</evidence>
<dbReference type="Gene3D" id="3.30.710.10">
    <property type="entry name" value="Potassium Channel Kv1.1, Chain A"/>
    <property type="match status" value="1"/>
</dbReference>
<keyword evidence="2" id="KW-0812">Transmembrane</keyword>
<feature type="transmembrane region" description="Helical" evidence="2">
    <location>
        <begin position="126"/>
        <end position="149"/>
    </location>
</feature>
<dbReference type="AlphaFoldDB" id="A0A8H3D320"/>
<evidence type="ECO:0008006" key="5">
    <source>
        <dbReference type="Google" id="ProtNLM"/>
    </source>
</evidence>
<feature type="region of interest" description="Disordered" evidence="1">
    <location>
        <begin position="161"/>
        <end position="180"/>
    </location>
</feature>
<gene>
    <name evidence="3" type="ORF">RDB_LOCUS123359</name>
</gene>
<proteinExistence type="predicted"/>
<feature type="transmembrane region" description="Helical" evidence="2">
    <location>
        <begin position="72"/>
        <end position="93"/>
    </location>
</feature>
<feature type="transmembrane region" description="Helical" evidence="2">
    <location>
        <begin position="100"/>
        <end position="120"/>
    </location>
</feature>
<accession>A0A8H3D320</accession>
<evidence type="ECO:0000256" key="1">
    <source>
        <dbReference type="SAM" id="MobiDB-lite"/>
    </source>
</evidence>
<comment type="caution">
    <text evidence="3">The sequence shown here is derived from an EMBL/GenBank/DDBJ whole genome shotgun (WGS) entry which is preliminary data.</text>
</comment>
<reference evidence="3" key="1">
    <citation type="submission" date="2021-01" db="EMBL/GenBank/DDBJ databases">
        <authorList>
            <person name="Kaushik A."/>
        </authorList>
    </citation>
    <scope>NUCLEOTIDE SEQUENCE</scope>
    <source>
        <strain evidence="3">AG6-10EEA</strain>
    </source>
</reference>
<protein>
    <recommendedName>
        <fullName evidence="5">BTB domain-containing protein</fullName>
    </recommendedName>
</protein>
<dbReference type="CDD" id="cd18186">
    <property type="entry name" value="BTB_POZ_ZBTB_KLHL-like"/>
    <property type="match status" value="1"/>
</dbReference>
<evidence type="ECO:0000313" key="3">
    <source>
        <dbReference type="EMBL" id="CAE6508266.1"/>
    </source>
</evidence>
<organism evidence="3 4">
    <name type="scientific">Rhizoctonia solani</name>
    <dbReference type="NCBI Taxonomy" id="456999"/>
    <lineage>
        <taxon>Eukaryota</taxon>
        <taxon>Fungi</taxon>
        <taxon>Dikarya</taxon>
        <taxon>Basidiomycota</taxon>
        <taxon>Agaricomycotina</taxon>
        <taxon>Agaricomycetes</taxon>
        <taxon>Cantharellales</taxon>
        <taxon>Ceratobasidiaceae</taxon>
        <taxon>Rhizoctonia</taxon>
    </lineage>
</organism>
<sequence length="180" mass="19927">MFESWSEWYYSQRRDVVIKVEQTLKLHQDILERYSPFFRDMFSIPTPDVLEGTEEQPHVPPSSAKIFDLCKFIYLGTSAFVGIVVNTSFTITVKTIGIGIAKVAIAKVTIIALSLVLALVSINPVLLALLALLLLVLVFPLFLVFIFVFPTRTWSVRPPSVGATRGGDRGAVNSSRGAPE</sequence>
<keyword evidence="2" id="KW-0472">Membrane</keyword>
<name>A0A8H3D320_9AGAM</name>
<keyword evidence="2" id="KW-1133">Transmembrane helix</keyword>
<dbReference type="Proteomes" id="UP000663853">
    <property type="component" value="Unassembled WGS sequence"/>
</dbReference>
<dbReference type="EMBL" id="CAJMXA010003630">
    <property type="protein sequence ID" value="CAE6508266.1"/>
    <property type="molecule type" value="Genomic_DNA"/>
</dbReference>
<evidence type="ECO:0000313" key="4">
    <source>
        <dbReference type="Proteomes" id="UP000663853"/>
    </source>
</evidence>